<accession>A0AAJ0BA66</accession>
<dbReference type="PANTHER" id="PTHR35042:SF1">
    <property type="entry name" value="DUF1772-DOMAIN-CONTAINING PROTEIN"/>
    <property type="match status" value="1"/>
</dbReference>
<evidence type="ECO:0000256" key="5">
    <source>
        <dbReference type="ARBA" id="ARBA00034313"/>
    </source>
</evidence>
<keyword evidence="3 6" id="KW-1133">Transmembrane helix</keyword>
<reference evidence="8" key="1">
    <citation type="submission" date="2023-06" db="EMBL/GenBank/DDBJ databases">
        <title>Genome-scale phylogeny and comparative genomics of the fungal order Sordariales.</title>
        <authorList>
            <consortium name="Lawrence Berkeley National Laboratory"/>
            <person name="Hensen N."/>
            <person name="Bonometti L."/>
            <person name="Westerberg I."/>
            <person name="Brannstrom I.O."/>
            <person name="Guillou S."/>
            <person name="Cros-Aarteil S."/>
            <person name="Calhoun S."/>
            <person name="Haridas S."/>
            <person name="Kuo A."/>
            <person name="Mondo S."/>
            <person name="Pangilinan J."/>
            <person name="Riley R."/>
            <person name="Labutti K."/>
            <person name="Andreopoulos B."/>
            <person name="Lipzen A."/>
            <person name="Chen C."/>
            <person name="Yanf M."/>
            <person name="Daum C."/>
            <person name="Ng V."/>
            <person name="Clum A."/>
            <person name="Steindorff A."/>
            <person name="Ohm R."/>
            <person name="Martin F."/>
            <person name="Silar P."/>
            <person name="Natvig D."/>
            <person name="Lalanne C."/>
            <person name="Gautier V."/>
            <person name="Ament-Velasquez S.L."/>
            <person name="Kruys A."/>
            <person name="Hutchinson M.I."/>
            <person name="Powell A.J."/>
            <person name="Barry K."/>
            <person name="Miller A.N."/>
            <person name="Grigoriev I.V."/>
            <person name="Debuchy R."/>
            <person name="Gladieux P."/>
            <person name="Thoren M.H."/>
            <person name="Johannesson H."/>
        </authorList>
    </citation>
    <scope>NUCLEOTIDE SEQUENCE</scope>
    <source>
        <strain evidence="8">PSN4</strain>
    </source>
</reference>
<comment type="caution">
    <text evidence="8">The sequence shown here is derived from an EMBL/GenBank/DDBJ whole genome shotgun (WGS) entry which is preliminary data.</text>
</comment>
<evidence type="ECO:0000256" key="4">
    <source>
        <dbReference type="ARBA" id="ARBA00023136"/>
    </source>
</evidence>
<evidence type="ECO:0000313" key="8">
    <source>
        <dbReference type="EMBL" id="KAK1752196.1"/>
    </source>
</evidence>
<feature type="transmembrane region" description="Helical" evidence="6">
    <location>
        <begin position="90"/>
        <end position="110"/>
    </location>
</feature>
<comment type="similarity">
    <text evidence="5">Belongs to the anthrone oxygenase family.</text>
</comment>
<name>A0AAJ0BA66_9PEZI</name>
<dbReference type="EMBL" id="MU839840">
    <property type="protein sequence ID" value="KAK1752196.1"/>
    <property type="molecule type" value="Genomic_DNA"/>
</dbReference>
<evidence type="ECO:0000256" key="2">
    <source>
        <dbReference type="ARBA" id="ARBA00022692"/>
    </source>
</evidence>
<keyword evidence="2 6" id="KW-0812">Transmembrane</keyword>
<evidence type="ECO:0000256" key="3">
    <source>
        <dbReference type="ARBA" id="ARBA00022989"/>
    </source>
</evidence>
<evidence type="ECO:0000256" key="1">
    <source>
        <dbReference type="ARBA" id="ARBA00004141"/>
    </source>
</evidence>
<dbReference type="PANTHER" id="PTHR35042">
    <property type="entry name" value="ANTHRONE OXYGENASE ENCC"/>
    <property type="match status" value="1"/>
</dbReference>
<gene>
    <name evidence="8" type="ORF">QBC47DRAFT_463533</name>
</gene>
<evidence type="ECO:0000256" key="6">
    <source>
        <dbReference type="SAM" id="Phobius"/>
    </source>
</evidence>
<proteinExistence type="inferred from homology"/>
<comment type="subcellular location">
    <subcellularLocation>
        <location evidence="1">Membrane</location>
        <topology evidence="1">Multi-pass membrane protein</topology>
    </subcellularLocation>
</comment>
<dbReference type="AlphaFoldDB" id="A0AAJ0BA66"/>
<feature type="chain" id="PRO_5042552270" description="DUF1772-domain-containing protein" evidence="7">
    <location>
        <begin position="20"/>
        <end position="213"/>
    </location>
</feature>
<feature type="transmembrane region" description="Helical" evidence="6">
    <location>
        <begin position="60"/>
        <end position="78"/>
    </location>
</feature>
<organism evidence="8 9">
    <name type="scientific">Echria macrotheca</name>
    <dbReference type="NCBI Taxonomy" id="438768"/>
    <lineage>
        <taxon>Eukaryota</taxon>
        <taxon>Fungi</taxon>
        <taxon>Dikarya</taxon>
        <taxon>Ascomycota</taxon>
        <taxon>Pezizomycotina</taxon>
        <taxon>Sordariomycetes</taxon>
        <taxon>Sordariomycetidae</taxon>
        <taxon>Sordariales</taxon>
        <taxon>Schizotheciaceae</taxon>
        <taxon>Echria</taxon>
    </lineage>
</organism>
<feature type="signal peptide" evidence="7">
    <location>
        <begin position="1"/>
        <end position="19"/>
    </location>
</feature>
<evidence type="ECO:0008006" key="10">
    <source>
        <dbReference type="Google" id="ProtNLM"/>
    </source>
</evidence>
<keyword evidence="9" id="KW-1185">Reference proteome</keyword>
<protein>
    <recommendedName>
        <fullName evidence="10">DUF1772-domain-containing protein</fullName>
    </recommendedName>
</protein>
<dbReference type="Proteomes" id="UP001239445">
    <property type="component" value="Unassembled WGS sequence"/>
</dbReference>
<evidence type="ECO:0000256" key="7">
    <source>
        <dbReference type="SAM" id="SignalP"/>
    </source>
</evidence>
<sequence>MSALASLAPLAQWAGIVLPTLYVGIATQDSVSVTNAAKIGTPDKLLAKQWLEIYRQGPFWVLPVVLSTLLSNGVLAYAQHVDGHNPARRNVYIAGAFAMYCIRFATMFIFEPGINGACKVKVERILVGDTEAVLSPASPDEKGTGTGTVVYEPLVGVKKGGIKIKHSATAATRAWAERTDMSVLAVTWARTNVLRCGIALTSAALSGYATLVM</sequence>
<evidence type="ECO:0000313" key="9">
    <source>
        <dbReference type="Proteomes" id="UP001239445"/>
    </source>
</evidence>
<dbReference type="GO" id="GO:0016020">
    <property type="term" value="C:membrane"/>
    <property type="evidence" value="ECO:0007669"/>
    <property type="project" value="UniProtKB-SubCell"/>
</dbReference>
<keyword evidence="4 6" id="KW-0472">Membrane</keyword>
<keyword evidence="7" id="KW-0732">Signal</keyword>